<dbReference type="EMBL" id="WIWC01000008">
    <property type="protein sequence ID" value="MQT79846.1"/>
    <property type="molecule type" value="Genomic_DNA"/>
</dbReference>
<feature type="domain" description="Dermonecrotic toxin N-terminal" evidence="2">
    <location>
        <begin position="393"/>
        <end position="620"/>
    </location>
</feature>
<gene>
    <name evidence="3" type="ORF">GHN86_07160</name>
    <name evidence="4" type="ORF">GHO29_00515</name>
</gene>
<organism evidence="3">
    <name type="scientific">Pseudomonas helleri</name>
    <dbReference type="NCBI Taxonomy" id="1608996"/>
    <lineage>
        <taxon>Bacteria</taxon>
        <taxon>Pseudomonadati</taxon>
        <taxon>Pseudomonadota</taxon>
        <taxon>Gammaproteobacteria</taxon>
        <taxon>Pseudomonadales</taxon>
        <taxon>Pseudomonadaceae</taxon>
        <taxon>Pseudomonas</taxon>
    </lineage>
</organism>
<dbReference type="EMBL" id="WIVW01000001">
    <property type="protein sequence ID" value="MQU24948.1"/>
    <property type="molecule type" value="Genomic_DNA"/>
</dbReference>
<sequence length="1582" mass="179148">MKELSKNPDLIAAYSALSSFNAQDFGPRPSFQEVAKEVFKKALVDQYPQLSAHVAGLALAEPLTAVDPDNPQPRQYRFMAPEEVMIQRFIDDSSLTLIEGEHRLTASRDTENPPAQTVHMDSLQKMLNEHSGLLIEAYQQAVAEFWSERREGKNSPFQWLSRALKTGLSSTVSNRSRIPELTTEKAVSLAVVNAFPDKEERLKVTEESPLHAYLVNIQSTEKTGPQRFQMPGTLVITRDMADLSFILSYAPANGVEQFESMQWLGSSLISRVSERVAAPLFTWTLYEPPGDLFEALALTLLDAQLHTFERLGKTAQTEHWSLPRLVRALDEAGARIPLFYSQDQAFFEHVLTNLPLWLQQAEPDDQLSYSELLSAQVFWQQKSKGRTFLEGVDALPAYAQQMLKQRLHLDHPEERVDVDNLQVIELTVENLQIPRFNLEPTSLVDFALNYRGGWPVGLIEIGDSQGRPVPEWLTGGYVKNLIDELDISTHYIELIKRLLIDDEAGLVERLALFKSQISVQLSMLALEKKIKGEAGFSVQGWQVVARLMRRDDALAMGNCNVCVRPLGFHAYEGSVIDPVANMYVLGPYDIDTGPFILYRPLSIEPLLEFPTWRALLEAINQPGELQDSVLAWFDESAHGFYADGGFERPHLETVLNEGFLALLPRTPASLSTQRIVGDYFEAMYQTHVQTLMTLADKQTVSASERRWALIKRYGWSLFNGLTFFVSGPLQKAAWIFQTLVSLNDGLQARLQGDKDAAMQTVMDLLFNISLALMHEGLNFRASANEKWQLETPLDEPMLSVYSDKKPERGLIPDQPARVQKKLPDRHTPQSIAEYSSLDYSWFSSSVRLTPALRAALDAFAVEIDLTQGERIEAGRLKGLIKLQNKYYVQLDSKTYFVSVDPDSVVIHKEDAMEAAGPPLISSSSGQWSLDLRLGLRGGGPKKTIQAMRAKNTQTVNRLIEQAENIQITVSRREKAMIILEGVLYTDSERRDVHLDRFEGELAEWRKNVLDIMKLMDEANKVVPIDNHEETTQSTWERLVLKSFRYQNILEEYFRALDVRNSHADYESSMKSVLDDLAAGVKTPYEEWVANLATAERMERRLFNNSIVEVEALAHIKKRSVPKNHPLAEIINKPRQENFDRHWGASYLETLCELLIRRGGENLLPEEQHAFDLFGQGSLVDIAWSQLNLHPELHGYTAEHLDFFDNVLQRYDAAEAVCTNLLELNSDHFRNEYLPSMLQLIKHLRSFAEQQMASVIIDSESSSSEHDEPRPGPSRKASNPATESRGEKTQRIIKTKEKQLLVGTLRDSSSESGDEIVDVVEGVDNLKIHSYRKMTSGEWEPIGPQRPSTLQTTHVKTLSRLEAEARILLGQFRNAIARARASAEFSKIPVEIQEILDFKAISLEEVASQMDAVIHSASTQVEALSDERRVAADAMSHNLKEGASRLREEGRNLRVSIIKRLPPTGQNVDYLNTQGVIEIARLGPRKHLTKGQRKDYLQEYVIKDLEGKELWFAHFHYKAMNTPAREFDVAHLKTAEQRTWSEKTLYAKAESSMDYVAIYRAKLDPLLAERLFLLPSPKKRAQA</sequence>
<evidence type="ECO:0000259" key="2">
    <source>
        <dbReference type="Pfam" id="PF20178"/>
    </source>
</evidence>
<name>A0A6A7YWK3_9PSED</name>
<evidence type="ECO:0000313" key="4">
    <source>
        <dbReference type="EMBL" id="MQU24948.1"/>
    </source>
</evidence>
<evidence type="ECO:0000313" key="3">
    <source>
        <dbReference type="EMBL" id="MQT79846.1"/>
    </source>
</evidence>
<feature type="region of interest" description="Disordered" evidence="1">
    <location>
        <begin position="1256"/>
        <end position="1292"/>
    </location>
</feature>
<reference evidence="3 5" key="1">
    <citation type="submission" date="2019-10" db="EMBL/GenBank/DDBJ databases">
        <title>Evaluation of single-gene subtyping targets for Pseudomonas.</title>
        <authorList>
            <person name="Reichler S.J."/>
            <person name="Orsi R.H."/>
            <person name="Wiedmann M."/>
            <person name="Martin N.H."/>
            <person name="Murphy S.I."/>
        </authorList>
    </citation>
    <scope>NUCLEOTIDE SEQUENCE</scope>
    <source>
        <strain evidence="4 5">FSL R10-1984</strain>
        <strain evidence="3">FSL R10-2339</strain>
    </source>
</reference>
<accession>A0A6A7YWK3</accession>
<dbReference type="Pfam" id="PF20178">
    <property type="entry name" value="ToxA_N"/>
    <property type="match status" value="1"/>
</dbReference>
<dbReference type="Proteomes" id="UP000437970">
    <property type="component" value="Unassembled WGS sequence"/>
</dbReference>
<evidence type="ECO:0000313" key="5">
    <source>
        <dbReference type="Proteomes" id="UP000437970"/>
    </source>
</evidence>
<dbReference type="RefSeq" id="WP_153376974.1">
    <property type="nucleotide sequence ID" value="NZ_JBITTT010000002.1"/>
</dbReference>
<evidence type="ECO:0000256" key="1">
    <source>
        <dbReference type="SAM" id="MobiDB-lite"/>
    </source>
</evidence>
<comment type="caution">
    <text evidence="3">The sequence shown here is derived from an EMBL/GenBank/DDBJ whole genome shotgun (WGS) entry which is preliminary data.</text>
</comment>
<proteinExistence type="predicted"/>
<feature type="compositionally biased region" description="Basic and acidic residues" evidence="1">
    <location>
        <begin position="1283"/>
        <end position="1292"/>
    </location>
</feature>
<protein>
    <recommendedName>
        <fullName evidence="2">Dermonecrotic toxin N-terminal domain-containing protein</fullName>
    </recommendedName>
</protein>
<dbReference type="InterPro" id="IPR046673">
    <property type="entry name" value="ToxA_N"/>
</dbReference>